<dbReference type="Pfam" id="PF17854">
    <property type="entry name" value="FtsK_alpha"/>
    <property type="match status" value="1"/>
</dbReference>
<keyword evidence="3 5" id="KW-0067">ATP-binding</keyword>
<dbReference type="SUPFAM" id="SSF52540">
    <property type="entry name" value="P-loop containing nucleoside triphosphate hydrolases"/>
    <property type="match status" value="1"/>
</dbReference>
<dbReference type="CDD" id="cd01127">
    <property type="entry name" value="TrwB_TraG_TraD_VirD4"/>
    <property type="match status" value="1"/>
</dbReference>
<dbReference type="Pfam" id="PF01580">
    <property type="entry name" value="FtsK_SpoIIIE"/>
    <property type="match status" value="1"/>
</dbReference>
<dbReference type="InterPro" id="IPR027417">
    <property type="entry name" value="P-loop_NTPase"/>
</dbReference>
<dbReference type="Gene3D" id="3.30.980.40">
    <property type="match status" value="1"/>
</dbReference>
<evidence type="ECO:0000256" key="6">
    <source>
        <dbReference type="SAM" id="Coils"/>
    </source>
</evidence>
<dbReference type="PANTHER" id="PTHR22683">
    <property type="entry name" value="SPORULATION PROTEIN RELATED"/>
    <property type="match status" value="1"/>
</dbReference>
<name>A0AAX2ZB60_9FIRM</name>
<organism evidence="8 9">
    <name type="scientific">Terrisporobacter hibernicus</name>
    <dbReference type="NCBI Taxonomy" id="2813371"/>
    <lineage>
        <taxon>Bacteria</taxon>
        <taxon>Bacillati</taxon>
        <taxon>Bacillota</taxon>
        <taxon>Clostridia</taxon>
        <taxon>Peptostreptococcales</taxon>
        <taxon>Peptostreptococcaceae</taxon>
        <taxon>Terrisporobacter</taxon>
    </lineage>
</organism>
<dbReference type="KEGG" id="tem:JW646_12350"/>
<proteinExistence type="inferred from homology"/>
<keyword evidence="6" id="KW-0175">Coiled coil</keyword>
<dbReference type="Gene3D" id="3.40.50.300">
    <property type="entry name" value="P-loop containing nucleotide triphosphate hydrolases"/>
    <property type="match status" value="1"/>
</dbReference>
<dbReference type="RefSeq" id="WP_228415329.1">
    <property type="nucleotide sequence ID" value="NZ_CP081135.1"/>
</dbReference>
<evidence type="ECO:0000256" key="5">
    <source>
        <dbReference type="PROSITE-ProRule" id="PRU00289"/>
    </source>
</evidence>
<comment type="similarity">
    <text evidence="1">Belongs to the FtsK/SpoIIIE/SftA family.</text>
</comment>
<dbReference type="PANTHER" id="PTHR22683:SF1">
    <property type="entry name" value="TYPE VII SECRETION SYSTEM PROTEIN ESSC"/>
    <property type="match status" value="1"/>
</dbReference>
<feature type="binding site" evidence="5">
    <location>
        <begin position="1516"/>
        <end position="1523"/>
    </location>
    <ligand>
        <name>ATP</name>
        <dbReference type="ChEBI" id="CHEBI:30616"/>
    </ligand>
</feature>
<evidence type="ECO:0000313" key="9">
    <source>
        <dbReference type="Proteomes" id="UP001198983"/>
    </source>
</evidence>
<dbReference type="InterPro" id="IPR003593">
    <property type="entry name" value="AAA+_ATPase"/>
</dbReference>
<dbReference type="GO" id="GO:0003677">
    <property type="term" value="F:DNA binding"/>
    <property type="evidence" value="ECO:0007669"/>
    <property type="project" value="UniProtKB-KW"/>
</dbReference>
<accession>A0AAX2ZB60</accession>
<dbReference type="PROSITE" id="PS00675">
    <property type="entry name" value="SIGMA54_INTERACT_1"/>
    <property type="match status" value="1"/>
</dbReference>
<dbReference type="Proteomes" id="UP001198983">
    <property type="component" value="Chromosome"/>
</dbReference>
<dbReference type="InterPro" id="IPR002543">
    <property type="entry name" value="FtsK_dom"/>
</dbReference>
<evidence type="ECO:0000259" key="7">
    <source>
        <dbReference type="PROSITE" id="PS50901"/>
    </source>
</evidence>
<gene>
    <name evidence="8" type="ORF">JW646_12350</name>
</gene>
<evidence type="ECO:0000256" key="3">
    <source>
        <dbReference type="ARBA" id="ARBA00022840"/>
    </source>
</evidence>
<dbReference type="InterPro" id="IPR041027">
    <property type="entry name" value="FtsK_alpha"/>
</dbReference>
<evidence type="ECO:0000256" key="2">
    <source>
        <dbReference type="ARBA" id="ARBA00022741"/>
    </source>
</evidence>
<keyword evidence="9" id="KW-1185">Reference proteome</keyword>
<evidence type="ECO:0000256" key="1">
    <source>
        <dbReference type="ARBA" id="ARBA00006474"/>
    </source>
</evidence>
<dbReference type="PROSITE" id="PS50901">
    <property type="entry name" value="FTSK"/>
    <property type="match status" value="1"/>
</dbReference>
<protein>
    <submittedName>
        <fullName evidence="8">DUF87 domain-containing protein</fullName>
    </submittedName>
</protein>
<reference evidence="8 9" key="1">
    <citation type="journal article" date="2023" name="Int. J. Syst. Evol. Microbiol.">
        <title>Terrisporobacter hibernicus sp. nov., isolated from bovine faeces in Northern Ireland.</title>
        <authorList>
            <person name="Mitchell M."/>
            <person name="Nguyen S.V."/>
            <person name="Connor M."/>
            <person name="Fairley D.J."/>
            <person name="Donoghue O."/>
            <person name="Marshall H."/>
            <person name="Koolman L."/>
            <person name="McMullan G."/>
            <person name="Schaffer K.E."/>
            <person name="McGrath J.W."/>
            <person name="Fanning S."/>
        </authorList>
    </citation>
    <scope>NUCLEOTIDE SEQUENCE [LARGE SCALE GENOMIC DNA]</scope>
    <source>
        <strain evidence="8 9">MCA3</strain>
    </source>
</reference>
<evidence type="ECO:0000256" key="4">
    <source>
        <dbReference type="ARBA" id="ARBA00023125"/>
    </source>
</evidence>
<dbReference type="InterPro" id="IPR025662">
    <property type="entry name" value="Sigma_54_int_dom_ATP-bd_1"/>
</dbReference>
<feature type="domain" description="FtsK" evidence="7">
    <location>
        <begin position="1497"/>
        <end position="1690"/>
    </location>
</feature>
<keyword evidence="2 5" id="KW-0547">Nucleotide-binding</keyword>
<sequence length="1739" mass="201562">MQSYVQVIRGLIEKEINRNDNFTLIKIENMVTPQIYLELCEYFSVKFNECNTRFIGKLSDEKYKYWETNANYISVLEKMKKNDYISKDERLTKWRNLNFSTNNLQDNHTVIFLMGTEAVEDQGGLEDFYTINPEVVESFVKDNYTQLFKLASIKLDEEDSKIINNIYKNIFKIVQKDLLKLSNFIDDLSKNIKFLDLVNEIFENLYSWWSIPNIQGILSKLDIIKENKKIDILEKAYKFALRTSVTKFQTDKKLNKLEDDAENYYNLNRYEIENEFNLRFPGYNSYEDVIEDLKKYIQGIELNLVKDKLLQCDFNTLNDIMNSKVGKTTVNPSTPKIYGDPFRALFLPILIELGSLSEEQRLNIDKFKINVNKIRLANTKTDSAEKDELKTKWKSMCRFLGDIENLINRFNSDVSAEIYSFNIDGDKIYAFDLKNTKELINSGILKSSKPGEQKSKISMEYTLCSEEVGDVIHKFEYEWNILETDLWIYTLNFLYGSFEKLVQQESFLPIGVAHKLNSAFEVKNEAEFIYSIKDLEINYKNILEEYKKLSTTESYIMVEQVGKKFNKLMNKIYTNGLFSTIFNENQQELLAGEFIMAYNKAMPSIINDLSSHKNNDFANTFSKSFMIHNNDQIYSNTIIGAMMPMYHPVMLEKVTTRYSYLANGFAEMYSDICNSSKCINKRLVTNKFDRYDQLSTITSGASMMVGNANKYVDCKSTYGFYSLYGESTENYRSSTVKVDFEVEEDSSEIIQSNPISSYISKTIGDYLNTYPSKIDGITVGFINCNDYKIIITGLHDVISKLEKYNHKCKINLFIYSEDYTCSGKNYIKFWLENKFTEDDRVDVKVYLKYLDVSNITNVNDYLSDNIVDLDLMFVSDILNLKEICPDPINNADIKRTLENRYPSVYLPIPCNEERERKVCISQNQFECEMNFAQLITYVQTSIAKDASYRVVKKVELTNKIEELIEVLHEKSNWVVMLDENIDTQILSLRNNKIIGFTTGNGYFGEMNTAISTNKSHLDDLKNFLKKRLRLKFNNWTVSEINEVAENCISNARYLDGSEILKAINPNDESINNFLAYLLTSNFENIFNDSYNENYYIRKIISLDSHSHLFDNQLDLDKNKNGSLRPDFILVEIPKKSNSYQSNELNINIKIIECKLANENLSHVNKAKDQVIEGYERLNKIWSRDSESVDKRFWFNQLYRILAYNNKITNDDDLKLIVDNLDLINEGNFNIHYENNVYTYWLDTETENLYDEEFCNEDEYHICIKSFGKSSVKKMLVPSLSSEECVSKEGNNAELEKDNKIFDGSKTEINKEHTNNKVEKTNHLEPGENIQLKEPKPGPGQEPEYIGNKNNHNKNGLLINPQIIDLLEKSDKKSTEEEEKSIKIKISELKNRLEVKKIKIMPHDYIIGPDIVRIRVTLGMGVDFNQIEKYAEDMKLWLGINEKPFIFIADGYVNIDIVRSQRQMIRMGDILEKVNRISSEYEEYSDKFYVTLGEDILGNPNVIDMSDSNTPHLLIAGQTGSGKSVLLNSMLASIMSIYTPDQVEMILVDPKQVELTLFEESPYTKNNHIATESSEAVQLLQDLVDEMERRYKLFRQNKVKNIADYNKKNPEIKEKRILMVFDEYGAMIEESKEVRDKLEHAIKQLSQKARAAGIHMIICTQTPRADIITTTIRNNLTARIALRVADSTASSLIIDTKGAESLLGKGDMLVKTAESSALIRTKSPFIDEFEVQDIIDYINC</sequence>
<dbReference type="InterPro" id="IPR050206">
    <property type="entry name" value="FtsK/SpoIIIE/SftA"/>
</dbReference>
<evidence type="ECO:0000313" key="8">
    <source>
        <dbReference type="EMBL" id="UEL46434.1"/>
    </source>
</evidence>
<dbReference type="SMART" id="SM00382">
    <property type="entry name" value="AAA"/>
    <property type="match status" value="1"/>
</dbReference>
<keyword evidence="4" id="KW-0238">DNA-binding</keyword>
<dbReference type="EMBL" id="CP081135">
    <property type="protein sequence ID" value="UEL46434.1"/>
    <property type="molecule type" value="Genomic_DNA"/>
</dbReference>
<dbReference type="GO" id="GO:0005524">
    <property type="term" value="F:ATP binding"/>
    <property type="evidence" value="ECO:0007669"/>
    <property type="project" value="UniProtKB-UniRule"/>
</dbReference>
<feature type="coiled-coil region" evidence="6">
    <location>
        <begin position="1569"/>
        <end position="1596"/>
    </location>
</feature>